<evidence type="ECO:0000313" key="3">
    <source>
        <dbReference type="EMBL" id="MDO7905830.1"/>
    </source>
</evidence>
<organism evidence="3 4">
    <name type="scientific">Paenibacillus lacisoli</name>
    <dbReference type="NCBI Taxonomy" id="3064525"/>
    <lineage>
        <taxon>Bacteria</taxon>
        <taxon>Bacillati</taxon>
        <taxon>Bacillota</taxon>
        <taxon>Bacilli</taxon>
        <taxon>Bacillales</taxon>
        <taxon>Paenibacillaceae</taxon>
        <taxon>Paenibacillus</taxon>
    </lineage>
</organism>
<dbReference type="RefSeq" id="WP_305023026.1">
    <property type="nucleotide sequence ID" value="NZ_JAUQTB010000002.1"/>
</dbReference>
<sequence length="501" mass="52940">MSLITGQLLTGTPSASKPSASGSSSTAAAGTAGMTGLSAKGGAAFNSTLVQLLSAGLSASNEENQLPAQALNTESSAANLLSAQLGASTASDVTEGQALLDKLPELLEGLMKDTDKLEDLAANDPALLQALQQWVAQLQSLLNQMQDKSSSDAINTEAGPNEEGQQMLIILAQQPETLKFALQDGLTQLAQGLQGQQQSKESLAQFKHLLQSLEQIQVNSVSSAGSSNVSSFSDNLKTLLNTVNFFENHTDVLKALVNTKGDSTAVQAANVTTAADPAAADGDLTVRTAEQPSDSAGTAGEQQNSSNSESNRPENLVTTAGHLQMKNGSGAPVKPAAEAVVQASQFTKEMSGFMVNKLEIVKQNGFTEAIISLRPEQLGQVDVRLSMQNGHLIAQFMTDNHGAKELIEQQMAQLRASLQSQGIQVEKVEVTSNASLSSHMYQDGRNSGSGQQQQSDKRSRSREEMIEDSLTVAELGEELRSWNAEQRQEENGRVNGFTARA</sequence>
<evidence type="ECO:0000256" key="1">
    <source>
        <dbReference type="SAM" id="MobiDB-lite"/>
    </source>
</evidence>
<dbReference type="Proteomes" id="UP001240171">
    <property type="component" value="Unassembled WGS sequence"/>
</dbReference>
<gene>
    <name evidence="3" type="ORF">Q5741_05295</name>
</gene>
<evidence type="ECO:0000313" key="4">
    <source>
        <dbReference type="Proteomes" id="UP001240171"/>
    </source>
</evidence>
<keyword evidence="4" id="KW-1185">Reference proteome</keyword>
<feature type="compositionally biased region" description="Low complexity" evidence="1">
    <location>
        <begin position="10"/>
        <end position="32"/>
    </location>
</feature>
<dbReference type="InterPro" id="IPR021136">
    <property type="entry name" value="Flagellar_hook_control-like_C"/>
</dbReference>
<protein>
    <submittedName>
        <fullName evidence="3">Flagellar hook-length control protein FliK</fullName>
    </submittedName>
</protein>
<keyword evidence="3" id="KW-0282">Flagellum</keyword>
<dbReference type="InterPro" id="IPR038610">
    <property type="entry name" value="FliK-like_C_sf"/>
</dbReference>
<reference evidence="3 4" key="1">
    <citation type="submission" date="2023-07" db="EMBL/GenBank/DDBJ databases">
        <title>Paenibacillus sp. JX-17 nov. isolated from soil.</title>
        <authorList>
            <person name="Wan Y."/>
            <person name="Liu B."/>
        </authorList>
    </citation>
    <scope>NUCLEOTIDE SEQUENCE [LARGE SCALE GENOMIC DNA]</scope>
    <source>
        <strain evidence="3 4">JX-17</strain>
    </source>
</reference>
<accession>A0ABT9CAC6</accession>
<name>A0ABT9CAC6_9BACL</name>
<feature type="compositionally biased region" description="Basic and acidic residues" evidence="1">
    <location>
        <begin position="455"/>
        <end position="464"/>
    </location>
</feature>
<dbReference type="EMBL" id="JAUQTB010000002">
    <property type="protein sequence ID" value="MDO7905830.1"/>
    <property type="molecule type" value="Genomic_DNA"/>
</dbReference>
<proteinExistence type="predicted"/>
<feature type="domain" description="Flagellar hook-length control protein-like C-terminal" evidence="2">
    <location>
        <begin position="362"/>
        <end position="434"/>
    </location>
</feature>
<evidence type="ECO:0000259" key="2">
    <source>
        <dbReference type="Pfam" id="PF02120"/>
    </source>
</evidence>
<keyword evidence="3" id="KW-0969">Cilium</keyword>
<feature type="region of interest" description="Disordered" evidence="1">
    <location>
        <begin position="438"/>
        <end position="501"/>
    </location>
</feature>
<dbReference type="CDD" id="cd17470">
    <property type="entry name" value="T3SS_Flik_C"/>
    <property type="match status" value="1"/>
</dbReference>
<keyword evidence="3" id="KW-0966">Cell projection</keyword>
<feature type="region of interest" description="Disordered" evidence="1">
    <location>
        <begin position="290"/>
        <end position="314"/>
    </location>
</feature>
<feature type="compositionally biased region" description="Low complexity" evidence="1">
    <location>
        <begin position="443"/>
        <end position="454"/>
    </location>
</feature>
<feature type="region of interest" description="Disordered" evidence="1">
    <location>
        <begin position="1"/>
        <end position="32"/>
    </location>
</feature>
<dbReference type="Pfam" id="PF02120">
    <property type="entry name" value="Flg_hook"/>
    <property type="match status" value="1"/>
</dbReference>
<dbReference type="Gene3D" id="3.30.750.140">
    <property type="match status" value="1"/>
</dbReference>
<comment type="caution">
    <text evidence="3">The sequence shown here is derived from an EMBL/GenBank/DDBJ whole genome shotgun (WGS) entry which is preliminary data.</text>
</comment>
<feature type="compositionally biased region" description="Low complexity" evidence="1">
    <location>
        <begin position="301"/>
        <end position="310"/>
    </location>
</feature>